<evidence type="ECO:0000313" key="3">
    <source>
        <dbReference type="EMBL" id="MBB6129888.1"/>
    </source>
</evidence>
<gene>
    <name evidence="3" type="ORF">HDF22_004025</name>
</gene>
<feature type="signal peptide" evidence="1">
    <location>
        <begin position="1"/>
        <end position="19"/>
    </location>
</feature>
<evidence type="ECO:0000313" key="4">
    <source>
        <dbReference type="Proteomes" id="UP000548326"/>
    </source>
</evidence>
<dbReference type="RefSeq" id="WP_317617973.1">
    <property type="nucleotide sequence ID" value="NZ_JACHCA010000012.1"/>
</dbReference>
<dbReference type="InterPro" id="IPR005653">
    <property type="entry name" value="OstA-like_N"/>
</dbReference>
<dbReference type="Pfam" id="PF13100">
    <property type="entry name" value="OstA_2"/>
    <property type="match status" value="1"/>
</dbReference>
<dbReference type="AlphaFoldDB" id="A0A841JMC6"/>
<name>A0A841JMC6_9SPHI</name>
<accession>A0A841JMC6</accession>
<evidence type="ECO:0000256" key="1">
    <source>
        <dbReference type="SAM" id="SignalP"/>
    </source>
</evidence>
<feature type="domain" description="Organic solvent tolerance-like N-terminal" evidence="2">
    <location>
        <begin position="26"/>
        <end position="179"/>
    </location>
</feature>
<dbReference type="Proteomes" id="UP000548326">
    <property type="component" value="Unassembled WGS sequence"/>
</dbReference>
<protein>
    <submittedName>
        <fullName evidence="3">Lipopolysaccharide export system protein LptA</fullName>
    </submittedName>
</protein>
<feature type="chain" id="PRO_5032549234" evidence="1">
    <location>
        <begin position="20"/>
        <end position="975"/>
    </location>
</feature>
<organism evidence="3 4">
    <name type="scientific">Mucilaginibacter lappiensis</name>
    <dbReference type="NCBI Taxonomy" id="354630"/>
    <lineage>
        <taxon>Bacteria</taxon>
        <taxon>Pseudomonadati</taxon>
        <taxon>Bacteroidota</taxon>
        <taxon>Sphingobacteriia</taxon>
        <taxon>Sphingobacteriales</taxon>
        <taxon>Sphingobacteriaceae</taxon>
        <taxon>Mucilaginibacter</taxon>
    </lineage>
</organism>
<proteinExistence type="predicted"/>
<comment type="caution">
    <text evidence="3">The sequence shown here is derived from an EMBL/GenBank/DDBJ whole genome shotgun (WGS) entry which is preliminary data.</text>
</comment>
<evidence type="ECO:0000259" key="2">
    <source>
        <dbReference type="Pfam" id="PF13100"/>
    </source>
</evidence>
<keyword evidence="1" id="KW-0732">Signal</keyword>
<dbReference type="EMBL" id="JACHCA010000012">
    <property type="protein sequence ID" value="MBB6129888.1"/>
    <property type="molecule type" value="Genomic_DNA"/>
</dbReference>
<dbReference type="Gene3D" id="2.60.450.10">
    <property type="entry name" value="Lipopolysaccharide (LPS) transport protein A like domain"/>
    <property type="match status" value="1"/>
</dbReference>
<reference evidence="3 4" key="1">
    <citation type="submission" date="2020-08" db="EMBL/GenBank/DDBJ databases">
        <title>Genomic Encyclopedia of Type Strains, Phase IV (KMG-V): Genome sequencing to study the core and pangenomes of soil and plant-associated prokaryotes.</title>
        <authorList>
            <person name="Whitman W."/>
        </authorList>
    </citation>
    <scope>NUCLEOTIDE SEQUENCE [LARGE SCALE GENOMIC DNA]</scope>
    <source>
        <strain evidence="3 4">MP601</strain>
    </source>
</reference>
<sequence>MSKYVLSFLLLILAGSVMAQKKKSIVNLIQSESSSVVTINGRQVIKVYKGVFKQDFSTLRSDSAYFYPNENAFDAFRNVNINQGDTLNIFSDKLNYNGNTKLAILTDNVKMVDRDATLTTNYLTYNTATRIGTYTSGGKLVNKDNVLTSKNGYYFAKSRDSYFRYDVVLTTIDAIIKTDTLRYNTGTRISYFYGPTNIYGKKDKDTLYTENGLYNTVTEQAFFGKKNLYKQGTKSLKGDSLFYDRLKGYGRAVKNITFNDNEQKITLKGDLGTYFKADERTVVTENAYMVLITEQKDSTQTDSAAAKAPPVLAKNAKDAIKNKLKDGPNTKDITNMTKLAKDLKPGTMVSKTDSTRIDSAAKALIKQNKNIKPGDAIGQLTELSKIADNIKAKGTIGKADSVKIDSMAKKLGVQTKNIKPGDADKKLTNMAKLAADIKPKKGAKPIAAPVDTNKQGEKVKRDSIFMTADTLETQIMTFKNLKIYQEKQRLLHFRDTSEAGLKRAVLNQKLKGMPTTYLRVPKDTSYLHRDFFGRPKLDSTQIKKDLLNAKRKARQDSVRAVNMKKDPVFATREFDVKDTARIRILIAHHHAKIFKSDLQGKADSIFYSNADSTIRCYVKPMFWTQGSQLSGDTVYLQMRNKKLDNIELFPNAFVVNIEKDDSLHFNQSSGRKMRGFFKNDKLHQLYIAVNAESIYFKRDSGKIAGMQRSLSSRIHVVFKNGETKEVTFVTKPENRYIPIAKVTEEDKLLKGFIWKPKDRPASKEAIIPTRHKKTPTSKSPPPKVKVDSLTQAKIDNLKGRILKLSKDSTKTDSVKKLQLNLQRLTDSISKAAAIVKSPPPKTKADSLNQAKVDNLKGKILKLSKDPAKADSVKKLQMVLKTLTDSISKAEAKPAAAATIKGKQPVINAGKDTSNNKAGAGNLPAIKVGKDTTGKVNITPAVIKAVKDTTSKSGGVPTPLKAVKDTTIVLPKKPGS</sequence>